<dbReference type="Proteomes" id="UP000886198">
    <property type="component" value="Unassembled WGS sequence"/>
</dbReference>
<keyword evidence="5 7" id="KW-1133">Transmembrane helix</keyword>
<feature type="domain" description="ABC transmembrane type-1" evidence="8">
    <location>
        <begin position="59"/>
        <end position="243"/>
    </location>
</feature>
<name>A0A7C1H7C5_9BACT</name>
<evidence type="ECO:0000256" key="5">
    <source>
        <dbReference type="ARBA" id="ARBA00022989"/>
    </source>
</evidence>
<dbReference type="InterPro" id="IPR035906">
    <property type="entry name" value="MetI-like_sf"/>
</dbReference>
<feature type="transmembrane region" description="Helical" evidence="7">
    <location>
        <begin position="5"/>
        <end position="28"/>
    </location>
</feature>
<dbReference type="SUPFAM" id="SSF161098">
    <property type="entry name" value="MetI-like"/>
    <property type="match status" value="1"/>
</dbReference>
<feature type="transmembrane region" description="Helical" evidence="7">
    <location>
        <begin position="177"/>
        <end position="200"/>
    </location>
</feature>
<reference evidence="9" key="1">
    <citation type="journal article" date="2020" name="mSystems">
        <title>Genome- and Community-Level Interaction Insights into Carbon Utilization and Element Cycling Functions of Hydrothermarchaeota in Hydrothermal Sediment.</title>
        <authorList>
            <person name="Zhou Z."/>
            <person name="Liu Y."/>
            <person name="Xu W."/>
            <person name="Pan J."/>
            <person name="Luo Z.H."/>
            <person name="Li M."/>
        </authorList>
    </citation>
    <scope>NUCLEOTIDE SEQUENCE [LARGE SCALE GENOMIC DNA]</scope>
    <source>
        <strain evidence="9">SpSt-1179</strain>
    </source>
</reference>
<protein>
    <submittedName>
        <fullName evidence="9">ABC transporter permease</fullName>
    </submittedName>
</protein>
<keyword evidence="2 7" id="KW-0813">Transport</keyword>
<evidence type="ECO:0000256" key="1">
    <source>
        <dbReference type="ARBA" id="ARBA00004651"/>
    </source>
</evidence>
<dbReference type="EMBL" id="DSBT01000313">
    <property type="protein sequence ID" value="HDP78506.1"/>
    <property type="molecule type" value="Genomic_DNA"/>
</dbReference>
<evidence type="ECO:0000259" key="8">
    <source>
        <dbReference type="PROSITE" id="PS50928"/>
    </source>
</evidence>
<dbReference type="Gene3D" id="1.10.3720.10">
    <property type="entry name" value="MetI-like"/>
    <property type="match status" value="1"/>
</dbReference>
<accession>A0A7C1H7C5</accession>
<dbReference type="InterPro" id="IPR000515">
    <property type="entry name" value="MetI-like"/>
</dbReference>
<dbReference type="AlphaFoldDB" id="A0A7C1H7C5"/>
<dbReference type="PROSITE" id="PS50928">
    <property type="entry name" value="ABC_TM1"/>
    <property type="match status" value="1"/>
</dbReference>
<comment type="similarity">
    <text evidence="7">Belongs to the binding-protein-dependent transport system permease family.</text>
</comment>
<evidence type="ECO:0000256" key="2">
    <source>
        <dbReference type="ARBA" id="ARBA00022448"/>
    </source>
</evidence>
<proteinExistence type="inferred from homology"/>
<feature type="transmembrane region" description="Helical" evidence="7">
    <location>
        <begin position="220"/>
        <end position="239"/>
    </location>
</feature>
<feature type="non-terminal residue" evidence="9">
    <location>
        <position position="260"/>
    </location>
</feature>
<keyword evidence="4 7" id="KW-0812">Transmembrane</keyword>
<dbReference type="PANTHER" id="PTHR30151:SF20">
    <property type="entry name" value="ABC TRANSPORTER PERMEASE PROTEIN HI_0355-RELATED"/>
    <property type="match status" value="1"/>
</dbReference>
<evidence type="ECO:0000313" key="9">
    <source>
        <dbReference type="EMBL" id="HDP78506.1"/>
    </source>
</evidence>
<feature type="transmembrane region" description="Helical" evidence="7">
    <location>
        <begin position="97"/>
        <end position="119"/>
    </location>
</feature>
<dbReference type="PANTHER" id="PTHR30151">
    <property type="entry name" value="ALKANE SULFONATE ABC TRANSPORTER-RELATED, MEMBRANE SUBUNIT"/>
    <property type="match status" value="1"/>
</dbReference>
<keyword evidence="6 7" id="KW-0472">Membrane</keyword>
<evidence type="ECO:0000256" key="4">
    <source>
        <dbReference type="ARBA" id="ARBA00022692"/>
    </source>
</evidence>
<gene>
    <name evidence="9" type="ORF">ENN47_10065</name>
</gene>
<evidence type="ECO:0000256" key="6">
    <source>
        <dbReference type="ARBA" id="ARBA00023136"/>
    </source>
</evidence>
<dbReference type="GO" id="GO:0005886">
    <property type="term" value="C:plasma membrane"/>
    <property type="evidence" value="ECO:0007669"/>
    <property type="project" value="UniProtKB-SubCell"/>
</dbReference>
<feature type="transmembrane region" description="Helical" evidence="7">
    <location>
        <begin position="125"/>
        <end position="144"/>
    </location>
</feature>
<dbReference type="GO" id="GO:0055085">
    <property type="term" value="P:transmembrane transport"/>
    <property type="evidence" value="ECO:0007669"/>
    <property type="project" value="InterPro"/>
</dbReference>
<comment type="caution">
    <text evidence="9">The sequence shown here is derived from an EMBL/GenBank/DDBJ whole genome shotgun (WGS) entry which is preliminary data.</text>
</comment>
<evidence type="ECO:0000256" key="3">
    <source>
        <dbReference type="ARBA" id="ARBA00022475"/>
    </source>
</evidence>
<organism evidence="9">
    <name type="scientific">Mesotoga infera</name>
    <dbReference type="NCBI Taxonomy" id="1236046"/>
    <lineage>
        <taxon>Bacteria</taxon>
        <taxon>Thermotogati</taxon>
        <taxon>Thermotogota</taxon>
        <taxon>Thermotogae</taxon>
        <taxon>Kosmotogales</taxon>
        <taxon>Kosmotogaceae</taxon>
        <taxon>Mesotoga</taxon>
    </lineage>
</organism>
<evidence type="ECO:0000256" key="7">
    <source>
        <dbReference type="RuleBase" id="RU363032"/>
    </source>
</evidence>
<comment type="subcellular location">
    <subcellularLocation>
        <location evidence="1 7">Cell membrane</location>
        <topology evidence="1 7">Multi-pass membrane protein</topology>
    </subcellularLocation>
</comment>
<dbReference type="CDD" id="cd06261">
    <property type="entry name" value="TM_PBP2"/>
    <property type="match status" value="1"/>
</dbReference>
<feature type="transmembrane region" description="Helical" evidence="7">
    <location>
        <begin position="63"/>
        <end position="85"/>
    </location>
</feature>
<dbReference type="Pfam" id="PF00528">
    <property type="entry name" value="BPD_transp_1"/>
    <property type="match status" value="1"/>
</dbReference>
<keyword evidence="3" id="KW-1003">Cell membrane</keyword>
<sequence length="260" mass="28880">MNRKVLIAIISILFLVLFLGFWKGYIIVRDVPGFILPPPEAVGQRFISLVADGTFIREGWVTLYTILIGFSVGSILGFTAGYFSAKSRTFEEVISPYVMLIQATPKVSLIPLFVIWFGLGMPSKLLLIVLSAFFPVMINTILGLRSVPEDYENLMTILGASERQSTLKMRLPMATPLIMAGLKIAMVQSIIGAIVSEWMAGDRGFGYLLVYGSSLYDANLLMASIIATTFLGLILYWSIELIEKKLLFWHESKLAFTEGT</sequence>